<gene>
    <name evidence="2" type="ORF">AWC04_09105</name>
</gene>
<protein>
    <submittedName>
        <fullName evidence="2">Uncharacterized protein</fullName>
    </submittedName>
</protein>
<evidence type="ECO:0000256" key="1">
    <source>
        <dbReference type="ARBA" id="ARBA00049958"/>
    </source>
</evidence>
<evidence type="ECO:0000313" key="2">
    <source>
        <dbReference type="EMBL" id="ORV04296.1"/>
    </source>
</evidence>
<organism evidence="2 3">
    <name type="scientific">Mycolicibacterium fallax</name>
    <name type="common">Mycobacterium fallax</name>
    <dbReference type="NCBI Taxonomy" id="1793"/>
    <lineage>
        <taxon>Bacteria</taxon>
        <taxon>Bacillati</taxon>
        <taxon>Actinomycetota</taxon>
        <taxon>Actinomycetes</taxon>
        <taxon>Mycobacteriales</taxon>
        <taxon>Mycobacteriaceae</taxon>
        <taxon>Mycolicibacterium</taxon>
    </lineage>
</organism>
<dbReference type="InterPro" id="IPR001075">
    <property type="entry name" value="NIF_FeS_clus_asmbl_NifU_C"/>
</dbReference>
<dbReference type="GO" id="GO:0051536">
    <property type="term" value="F:iron-sulfur cluster binding"/>
    <property type="evidence" value="ECO:0007669"/>
    <property type="project" value="InterPro"/>
</dbReference>
<dbReference type="Gene3D" id="3.30.300.130">
    <property type="entry name" value="Fe-S cluster assembly (FSCA)"/>
    <property type="match status" value="1"/>
</dbReference>
<accession>A0A1X1REZ2</accession>
<keyword evidence="3" id="KW-1185">Reference proteome</keyword>
<dbReference type="SUPFAM" id="SSF117916">
    <property type="entry name" value="Fe-S cluster assembly (FSCA) domain-like"/>
    <property type="match status" value="1"/>
</dbReference>
<evidence type="ECO:0000313" key="3">
    <source>
        <dbReference type="Proteomes" id="UP000193484"/>
    </source>
</evidence>
<dbReference type="GO" id="GO:0016226">
    <property type="term" value="P:iron-sulfur cluster assembly"/>
    <property type="evidence" value="ECO:0007669"/>
    <property type="project" value="InterPro"/>
</dbReference>
<dbReference type="GO" id="GO:0005506">
    <property type="term" value="F:iron ion binding"/>
    <property type="evidence" value="ECO:0007669"/>
    <property type="project" value="InterPro"/>
</dbReference>
<dbReference type="Pfam" id="PF01106">
    <property type="entry name" value="NifU"/>
    <property type="match status" value="1"/>
</dbReference>
<comment type="function">
    <text evidence="1">May be involved in the formation or repair of [Fe-S] clusters present in iron-sulfur proteins.</text>
</comment>
<dbReference type="RefSeq" id="WP_085095278.1">
    <property type="nucleotide sequence ID" value="NZ_AP022603.1"/>
</dbReference>
<sequence length="186" mass="19562">MSSGPATTTVSLHPQASTDPQMLRWVTTATLPAELPVLDRLVADGVLARSEIGAGEIRTWLADGSSWDTAGPVVRTALFAALRQLPHTPALSGELLAERIAELIAREVAPVAASHGGGITVESVREGVLTVAMTGACHGCSLGHKTLDDLVRETVTAHFPQIHTVRAANPRRSRFALGIPGLKKSK</sequence>
<dbReference type="EMBL" id="LQOJ01000031">
    <property type="protein sequence ID" value="ORV04296.1"/>
    <property type="molecule type" value="Genomic_DNA"/>
</dbReference>
<dbReference type="InterPro" id="IPR034904">
    <property type="entry name" value="FSCA_dom_sf"/>
</dbReference>
<dbReference type="OrthoDB" id="9798220at2"/>
<reference evidence="2 3" key="1">
    <citation type="submission" date="2016-01" db="EMBL/GenBank/DDBJ databases">
        <title>The new phylogeny of the genus Mycobacterium.</title>
        <authorList>
            <person name="Tarcisio F."/>
            <person name="Conor M."/>
            <person name="Antonella G."/>
            <person name="Elisabetta G."/>
            <person name="Giulia F.S."/>
            <person name="Sara T."/>
            <person name="Anna F."/>
            <person name="Clotilde B."/>
            <person name="Roberto B."/>
            <person name="Veronica D.S."/>
            <person name="Fabio R."/>
            <person name="Monica P."/>
            <person name="Olivier J."/>
            <person name="Enrico T."/>
            <person name="Nicola S."/>
        </authorList>
    </citation>
    <scope>NUCLEOTIDE SEQUENCE [LARGE SCALE GENOMIC DNA]</scope>
    <source>
        <strain evidence="2 3">DSM 44179</strain>
    </source>
</reference>
<name>A0A1X1REZ2_MYCFA</name>
<dbReference type="Proteomes" id="UP000193484">
    <property type="component" value="Unassembled WGS sequence"/>
</dbReference>
<dbReference type="AlphaFoldDB" id="A0A1X1REZ2"/>
<proteinExistence type="predicted"/>
<comment type="caution">
    <text evidence="2">The sequence shown here is derived from an EMBL/GenBank/DDBJ whole genome shotgun (WGS) entry which is preliminary data.</text>
</comment>
<dbReference type="STRING" id="1793.AWC04_09105"/>